<dbReference type="RefSeq" id="WP_057978127.1">
    <property type="nucleotide sequence ID" value="NZ_LKHP01000005.1"/>
</dbReference>
<dbReference type="PANTHER" id="PTHR32114:SF2">
    <property type="entry name" value="ABC TRANSPORTER ABCH.3"/>
    <property type="match status" value="1"/>
</dbReference>
<dbReference type="Gene3D" id="3.40.50.300">
    <property type="entry name" value="P-loop containing nucleotide triphosphate hydrolases"/>
    <property type="match status" value="1"/>
</dbReference>
<dbReference type="InterPro" id="IPR027417">
    <property type="entry name" value="P-loop_NTPase"/>
</dbReference>
<keyword evidence="7" id="KW-1185">Reference proteome</keyword>
<evidence type="ECO:0000313" key="6">
    <source>
        <dbReference type="EMBL" id="KRQ87009.1"/>
    </source>
</evidence>
<evidence type="ECO:0000256" key="2">
    <source>
        <dbReference type="ARBA" id="ARBA00011322"/>
    </source>
</evidence>
<name>A0A0R3JU14_CALMK</name>
<comment type="similarity">
    <text evidence="1">Belongs to the SMC family. SbcC subfamily.</text>
</comment>
<comment type="caution">
    <text evidence="6">The sequence shown here is derived from an EMBL/GenBank/DDBJ whole genome shotgun (WGS) entry which is preliminary data.</text>
</comment>
<feature type="domain" description="Rad50/SbcC-type AAA" evidence="5">
    <location>
        <begin position="7"/>
        <end position="284"/>
    </location>
</feature>
<keyword evidence="4" id="KW-0175">Coiled coil</keyword>
<organism evidence="6 7">
    <name type="scientific">Caloramator mitchellensis</name>
    <dbReference type="NCBI Taxonomy" id="908809"/>
    <lineage>
        <taxon>Bacteria</taxon>
        <taxon>Bacillati</taxon>
        <taxon>Bacillota</taxon>
        <taxon>Clostridia</taxon>
        <taxon>Eubacteriales</taxon>
        <taxon>Clostridiaceae</taxon>
        <taxon>Caloramator</taxon>
    </lineage>
</organism>
<evidence type="ECO:0000256" key="3">
    <source>
        <dbReference type="ARBA" id="ARBA00013368"/>
    </source>
</evidence>
<comment type="subunit">
    <text evidence="2">Heterodimer of SbcC and SbcD.</text>
</comment>
<dbReference type="STRING" id="908809.ABG79_01199"/>
<dbReference type="Pfam" id="PF13476">
    <property type="entry name" value="AAA_23"/>
    <property type="match status" value="1"/>
</dbReference>
<accession>A0A0R3JU14</accession>
<proteinExistence type="inferred from homology"/>
<reference evidence="6 7" key="1">
    <citation type="submission" date="2015-09" db="EMBL/GenBank/DDBJ databases">
        <title>Draft genome sequence of a Caloramator mitchellensis, a moderate thermophile from the Great Artesian Basin of Australia.</title>
        <authorList>
            <person name="Patel B.K."/>
        </authorList>
    </citation>
    <scope>NUCLEOTIDE SEQUENCE [LARGE SCALE GENOMIC DNA]</scope>
    <source>
        <strain evidence="6 7">VF08</strain>
    </source>
</reference>
<evidence type="ECO:0000313" key="7">
    <source>
        <dbReference type="Proteomes" id="UP000052015"/>
    </source>
</evidence>
<dbReference type="GO" id="GO:0006302">
    <property type="term" value="P:double-strand break repair"/>
    <property type="evidence" value="ECO:0007669"/>
    <property type="project" value="InterPro"/>
</dbReference>
<feature type="coiled-coil region" evidence="4">
    <location>
        <begin position="395"/>
        <end position="456"/>
    </location>
</feature>
<dbReference type="SUPFAM" id="SSF52540">
    <property type="entry name" value="P-loop containing nucleoside triphosphate hydrolases"/>
    <property type="match status" value="1"/>
</dbReference>
<dbReference type="GO" id="GO:0016887">
    <property type="term" value="F:ATP hydrolysis activity"/>
    <property type="evidence" value="ECO:0007669"/>
    <property type="project" value="InterPro"/>
</dbReference>
<evidence type="ECO:0000259" key="5">
    <source>
        <dbReference type="Pfam" id="PF13476"/>
    </source>
</evidence>
<gene>
    <name evidence="6" type="ORF">ABG79_01199</name>
</gene>
<sequence>MRYIKTIEIENFQSHKHSKIDFVNGLNVISGPSDNGKTAIIRALKWVLYNEPKGADFIRQGESNCKVTLTLDDNTVIIREKSKNKNIYILVNPEGHETRFEGFGNDIPEDIIKAHGIRKVYIDEKSVESINIAEQLQGPFLLSESGPIKAKAIGKLVGVHYIDAALKMLDRDILNFEVSRKKIIEGIDKTNQDLKQYENLEEELNYLKLKEQLVDKIKLLDEKIKILLKYKYEIEEINKEISKINYYLNYLKPANELYLIVNNLINLNEKYKKFQKLNMQLCNLTDEINNNQNVLELTQHTEFAVEKYQTFIEKANQLTFMVDKLNKYSTTVKDIEKLFYILNLLVKVSNAEKYRDFVENRINKLKTLYDKLNDFNSLNKSISKGEEYIGYFRLINKANQNFNEASEQLEKFNRINELFSKLKQLNLEIETEKNNIETHSKENEKYIKEYAQYLKKLGKCPVCLSEINENSIEHVLNELKGEI</sequence>
<dbReference type="Proteomes" id="UP000052015">
    <property type="component" value="Unassembled WGS sequence"/>
</dbReference>
<evidence type="ECO:0000256" key="1">
    <source>
        <dbReference type="ARBA" id="ARBA00006930"/>
    </source>
</evidence>
<dbReference type="InterPro" id="IPR038729">
    <property type="entry name" value="Rad50/SbcC_AAA"/>
</dbReference>
<dbReference type="PANTHER" id="PTHR32114">
    <property type="entry name" value="ABC TRANSPORTER ABCH.3"/>
    <property type="match status" value="1"/>
</dbReference>
<protein>
    <recommendedName>
        <fullName evidence="3">Nuclease SbcCD subunit C</fullName>
    </recommendedName>
</protein>
<evidence type="ECO:0000256" key="4">
    <source>
        <dbReference type="SAM" id="Coils"/>
    </source>
</evidence>
<dbReference type="EMBL" id="LKHP01000005">
    <property type="protein sequence ID" value="KRQ87009.1"/>
    <property type="molecule type" value="Genomic_DNA"/>
</dbReference>
<dbReference type="SUPFAM" id="SSF75712">
    <property type="entry name" value="Rad50 coiled-coil Zn hook"/>
    <property type="match status" value="1"/>
</dbReference>
<dbReference type="AlphaFoldDB" id="A0A0R3JU14"/>